<comment type="similarity">
    <text evidence="1">Belongs to the LysR transcriptional regulatory family.</text>
</comment>
<dbReference type="CDD" id="cd08459">
    <property type="entry name" value="PBP2_DntR_NahR_LinR_like"/>
    <property type="match status" value="1"/>
</dbReference>
<evidence type="ECO:0000256" key="1">
    <source>
        <dbReference type="ARBA" id="ARBA00009437"/>
    </source>
</evidence>
<dbReference type="InterPro" id="IPR000847">
    <property type="entry name" value="LysR_HTH_N"/>
</dbReference>
<proteinExistence type="inferred from homology"/>
<accession>A0A366HGX1</accession>
<dbReference type="InterPro" id="IPR036390">
    <property type="entry name" value="WH_DNA-bd_sf"/>
</dbReference>
<dbReference type="InterPro" id="IPR050389">
    <property type="entry name" value="LysR-type_TF"/>
</dbReference>
<evidence type="ECO:0000256" key="4">
    <source>
        <dbReference type="ARBA" id="ARBA00023163"/>
    </source>
</evidence>
<keyword evidence="4" id="KW-0804">Transcription</keyword>
<dbReference type="PANTHER" id="PTHR30118">
    <property type="entry name" value="HTH-TYPE TRANSCRIPTIONAL REGULATOR LEUO-RELATED"/>
    <property type="match status" value="1"/>
</dbReference>
<organism evidence="6 7">
    <name type="scientific">Eoetvoesiella caeni</name>
    <dbReference type="NCBI Taxonomy" id="645616"/>
    <lineage>
        <taxon>Bacteria</taxon>
        <taxon>Pseudomonadati</taxon>
        <taxon>Pseudomonadota</taxon>
        <taxon>Betaproteobacteria</taxon>
        <taxon>Burkholderiales</taxon>
        <taxon>Alcaligenaceae</taxon>
        <taxon>Eoetvoesiella</taxon>
    </lineage>
</organism>
<dbReference type="Pfam" id="PF03466">
    <property type="entry name" value="LysR_substrate"/>
    <property type="match status" value="1"/>
</dbReference>
<evidence type="ECO:0000259" key="5">
    <source>
        <dbReference type="PROSITE" id="PS50931"/>
    </source>
</evidence>
<feature type="domain" description="HTH lysR-type" evidence="5">
    <location>
        <begin position="4"/>
        <end position="61"/>
    </location>
</feature>
<dbReference type="PANTHER" id="PTHR30118:SF15">
    <property type="entry name" value="TRANSCRIPTIONAL REGULATORY PROTEIN"/>
    <property type="match status" value="1"/>
</dbReference>
<evidence type="ECO:0000256" key="2">
    <source>
        <dbReference type="ARBA" id="ARBA00023015"/>
    </source>
</evidence>
<dbReference type="InterPro" id="IPR005119">
    <property type="entry name" value="LysR_subst-bd"/>
</dbReference>
<dbReference type="PROSITE" id="PS50931">
    <property type="entry name" value="HTH_LYSR"/>
    <property type="match status" value="1"/>
</dbReference>
<evidence type="ECO:0000256" key="3">
    <source>
        <dbReference type="ARBA" id="ARBA00023125"/>
    </source>
</evidence>
<name>A0A366HGX1_9BURK</name>
<dbReference type="Proteomes" id="UP000253628">
    <property type="component" value="Unassembled WGS sequence"/>
</dbReference>
<dbReference type="GO" id="GO:0003677">
    <property type="term" value="F:DNA binding"/>
    <property type="evidence" value="ECO:0007669"/>
    <property type="project" value="UniProtKB-KW"/>
</dbReference>
<evidence type="ECO:0000313" key="6">
    <source>
        <dbReference type="EMBL" id="RBP41915.1"/>
    </source>
</evidence>
<dbReference type="AlphaFoldDB" id="A0A366HGX1"/>
<sequence>MANLDLSDFLILKEIYKTRSITASVKNVGLSQPAISIRLGNLRNYFSDPLFVKTPEGMMPTPLMQTLIAPIDQLLDLLGPNRGQLVPFTPESSLRRFHLGLSHVAQMVLLPPLLSILESSAPRIQVDSTDLNDQTALAMAQGEIDIAIGYAAELNTGFYQQRLFTEHYACIARKQHPRLANDSSLSTARLLKEEYLSLVAPGTGHSLLDKHLHAEGITRSIKTRVSSFLGLEQIIVATDLLAIVPARLANTLAQGGRIRAFEIPFPMPAYEVRQYWHERYHHDPANRWLRQIIFNTFIDLPPVESAVEDTGTQINRN</sequence>
<dbReference type="InterPro" id="IPR036388">
    <property type="entry name" value="WH-like_DNA-bd_sf"/>
</dbReference>
<evidence type="ECO:0000313" key="7">
    <source>
        <dbReference type="Proteomes" id="UP000253628"/>
    </source>
</evidence>
<gene>
    <name evidence="6" type="ORF">DFR37_102295</name>
</gene>
<dbReference type="SUPFAM" id="SSF46785">
    <property type="entry name" value="Winged helix' DNA-binding domain"/>
    <property type="match status" value="1"/>
</dbReference>
<dbReference type="GO" id="GO:0003700">
    <property type="term" value="F:DNA-binding transcription factor activity"/>
    <property type="evidence" value="ECO:0007669"/>
    <property type="project" value="InterPro"/>
</dbReference>
<dbReference type="EMBL" id="QNRQ01000002">
    <property type="protein sequence ID" value="RBP41915.1"/>
    <property type="molecule type" value="Genomic_DNA"/>
</dbReference>
<dbReference type="OrthoDB" id="5495633at2"/>
<protein>
    <submittedName>
        <fullName evidence="6">DNA-binding transcriptional LysR family regulator</fullName>
    </submittedName>
</protein>
<comment type="caution">
    <text evidence="6">The sequence shown here is derived from an EMBL/GenBank/DDBJ whole genome shotgun (WGS) entry which is preliminary data.</text>
</comment>
<dbReference type="Gene3D" id="1.10.10.10">
    <property type="entry name" value="Winged helix-like DNA-binding domain superfamily/Winged helix DNA-binding domain"/>
    <property type="match status" value="1"/>
</dbReference>
<reference evidence="6 7" key="1">
    <citation type="submission" date="2018-06" db="EMBL/GenBank/DDBJ databases">
        <title>Genomic Encyclopedia of Type Strains, Phase IV (KMG-IV): sequencing the most valuable type-strain genomes for metagenomic binning, comparative biology and taxonomic classification.</title>
        <authorList>
            <person name="Goeker M."/>
        </authorList>
    </citation>
    <scope>NUCLEOTIDE SEQUENCE [LARGE SCALE GENOMIC DNA]</scope>
    <source>
        <strain evidence="6 7">DSM 25520</strain>
    </source>
</reference>
<dbReference type="Gene3D" id="3.40.190.10">
    <property type="entry name" value="Periplasmic binding protein-like II"/>
    <property type="match status" value="2"/>
</dbReference>
<keyword evidence="2" id="KW-0805">Transcription regulation</keyword>
<dbReference type="SUPFAM" id="SSF53850">
    <property type="entry name" value="Periplasmic binding protein-like II"/>
    <property type="match status" value="1"/>
</dbReference>
<keyword evidence="3 6" id="KW-0238">DNA-binding</keyword>
<dbReference type="RefSeq" id="WP_113932147.1">
    <property type="nucleotide sequence ID" value="NZ_JACCEU010000002.1"/>
</dbReference>
<keyword evidence="7" id="KW-1185">Reference proteome</keyword>
<dbReference type="Pfam" id="PF00126">
    <property type="entry name" value="HTH_1"/>
    <property type="match status" value="1"/>
</dbReference>